<protein>
    <submittedName>
        <fullName evidence="2">Nucleotide binding protein PINc</fullName>
    </submittedName>
</protein>
<dbReference type="SMART" id="SM00670">
    <property type="entry name" value="PINc"/>
    <property type="match status" value="1"/>
</dbReference>
<dbReference type="PANTHER" id="PTHR34610:SF3">
    <property type="entry name" value="SSL7007 PROTEIN"/>
    <property type="match status" value="1"/>
</dbReference>
<organism evidence="2 3">
    <name type="scientific">Dyadobacter fermentans (strain ATCC 700827 / DSM 18053 / CIP 107007 / KCTC 52180 / NS114)</name>
    <dbReference type="NCBI Taxonomy" id="471854"/>
    <lineage>
        <taxon>Bacteria</taxon>
        <taxon>Pseudomonadati</taxon>
        <taxon>Bacteroidota</taxon>
        <taxon>Cytophagia</taxon>
        <taxon>Cytophagales</taxon>
        <taxon>Spirosomataceae</taxon>
        <taxon>Dyadobacter</taxon>
    </lineage>
</organism>
<evidence type="ECO:0000313" key="3">
    <source>
        <dbReference type="Proteomes" id="UP000002011"/>
    </source>
</evidence>
<dbReference type="AlphaFoldDB" id="C6W6P4"/>
<proteinExistence type="predicted"/>
<keyword evidence="3" id="KW-1185">Reference proteome</keyword>
<dbReference type="SUPFAM" id="SSF88723">
    <property type="entry name" value="PIN domain-like"/>
    <property type="match status" value="1"/>
</dbReference>
<evidence type="ECO:0000259" key="1">
    <source>
        <dbReference type="SMART" id="SM00670"/>
    </source>
</evidence>
<dbReference type="HOGENOM" id="CLU_116617_7_0_10"/>
<name>C6W6P4_DYAFD</name>
<dbReference type="RefSeq" id="WP_015814346.1">
    <property type="nucleotide sequence ID" value="NC_013037.1"/>
</dbReference>
<dbReference type="Proteomes" id="UP000002011">
    <property type="component" value="Chromosome"/>
</dbReference>
<dbReference type="OrthoDB" id="9802590at2"/>
<feature type="domain" description="PIN" evidence="1">
    <location>
        <begin position="1"/>
        <end position="111"/>
    </location>
</feature>
<reference evidence="2 3" key="1">
    <citation type="journal article" date="2009" name="Stand. Genomic Sci.">
        <title>Complete genome sequence of Dyadobacter fermentans type strain (NS114).</title>
        <authorList>
            <person name="Lang E."/>
            <person name="Lapidus A."/>
            <person name="Chertkov O."/>
            <person name="Brettin T."/>
            <person name="Detter J.C."/>
            <person name="Han C."/>
            <person name="Copeland A."/>
            <person name="Glavina Del Rio T."/>
            <person name="Nolan M."/>
            <person name="Chen F."/>
            <person name="Lucas S."/>
            <person name="Tice H."/>
            <person name="Cheng J.F."/>
            <person name="Land M."/>
            <person name="Hauser L."/>
            <person name="Chang Y.J."/>
            <person name="Jeffries C.D."/>
            <person name="Kopitz M."/>
            <person name="Bruce D."/>
            <person name="Goodwin L."/>
            <person name="Pitluck S."/>
            <person name="Ovchinnikova G."/>
            <person name="Pati A."/>
            <person name="Ivanova N."/>
            <person name="Mavrommatis K."/>
            <person name="Chen A."/>
            <person name="Palaniappan K."/>
            <person name="Chain P."/>
            <person name="Bristow J."/>
            <person name="Eisen J.A."/>
            <person name="Markowitz V."/>
            <person name="Hugenholtz P."/>
            <person name="Goker M."/>
            <person name="Rohde M."/>
            <person name="Kyrpides N.C."/>
            <person name="Klenk H.P."/>
        </authorList>
    </citation>
    <scope>NUCLEOTIDE SEQUENCE [LARGE SCALE GENOMIC DNA]</scope>
    <source>
        <strain evidence="3">ATCC 700827 / DSM 18053 / CIP 107007 / KCTC 52180 / NS114</strain>
    </source>
</reference>
<sequence>MKIVVDTNCLRASIPPQSKYYQLYLEFHAEKFDWYVSNEILLEYEEILTRTFSIRTAQTVLYQLSLAPNTVHAEPAFRWNLVADPDDNKFSDLAISCNCDYLVTNDRGFDVFKSLDFPKLKIIALSAFLQLF</sequence>
<dbReference type="Pfam" id="PF13470">
    <property type="entry name" value="PIN_3"/>
    <property type="match status" value="1"/>
</dbReference>
<dbReference type="InterPro" id="IPR029060">
    <property type="entry name" value="PIN-like_dom_sf"/>
</dbReference>
<dbReference type="STRING" id="471854.Dfer_4904"/>
<dbReference type="NCBIfam" id="TIGR00305">
    <property type="entry name" value="putative toxin-antitoxin system toxin component, PIN family"/>
    <property type="match status" value="1"/>
</dbReference>
<dbReference type="InterPro" id="IPR002850">
    <property type="entry name" value="PIN_toxin-like"/>
</dbReference>
<dbReference type="eggNOG" id="COG1569">
    <property type="taxonomic scope" value="Bacteria"/>
</dbReference>
<accession>C6W6P4</accession>
<dbReference type="KEGG" id="dfe:Dfer_4904"/>
<evidence type="ECO:0000313" key="2">
    <source>
        <dbReference type="EMBL" id="ACT96105.1"/>
    </source>
</evidence>
<dbReference type="EMBL" id="CP001619">
    <property type="protein sequence ID" value="ACT96105.1"/>
    <property type="molecule type" value="Genomic_DNA"/>
</dbReference>
<dbReference type="InterPro" id="IPR002716">
    <property type="entry name" value="PIN_dom"/>
</dbReference>
<gene>
    <name evidence="2" type="ordered locus">Dfer_4904</name>
</gene>
<dbReference type="PANTHER" id="PTHR34610">
    <property type="entry name" value="SSL7007 PROTEIN"/>
    <property type="match status" value="1"/>
</dbReference>